<feature type="compositionally biased region" description="Acidic residues" evidence="8">
    <location>
        <begin position="265"/>
        <end position="278"/>
    </location>
</feature>
<keyword evidence="5" id="KW-0539">Nucleus</keyword>
<dbReference type="SUPFAM" id="SSF58022">
    <property type="entry name" value="XRCC4, C-terminal oligomerization domain"/>
    <property type="match status" value="1"/>
</dbReference>
<feature type="compositionally biased region" description="Polar residues" evidence="8">
    <location>
        <begin position="326"/>
        <end position="337"/>
    </location>
</feature>
<dbReference type="CDD" id="cd22283">
    <property type="entry name" value="HD_XRCC4_N"/>
    <property type="match status" value="1"/>
</dbReference>
<comment type="caution">
    <text evidence="11">The sequence shown here is derived from an EMBL/GenBank/DDBJ whole genome shotgun (WGS) entry which is preliminary data.</text>
</comment>
<comment type="subcellular location">
    <subcellularLocation>
        <location evidence="1">Nucleus</location>
    </subcellularLocation>
</comment>
<keyword evidence="4" id="KW-0234">DNA repair</keyword>
<dbReference type="GO" id="GO:0003677">
    <property type="term" value="F:DNA binding"/>
    <property type="evidence" value="ECO:0007669"/>
    <property type="project" value="InterPro"/>
</dbReference>
<feature type="domain" description="XRCC4 coiled-coil" evidence="10">
    <location>
        <begin position="124"/>
        <end position="199"/>
    </location>
</feature>
<dbReference type="InterPro" id="IPR053961">
    <property type="entry name" value="XRCC4_N"/>
</dbReference>
<accession>A0A9Q1CS01</accession>
<evidence type="ECO:0000256" key="7">
    <source>
        <dbReference type="SAM" id="Coils"/>
    </source>
</evidence>
<dbReference type="GO" id="GO:0006310">
    <property type="term" value="P:DNA recombination"/>
    <property type="evidence" value="ECO:0007669"/>
    <property type="project" value="UniProtKB-KW"/>
</dbReference>
<sequence length="354" mass="39940">MAFKSLCSIQTDDQSFFLFVTTHEDGAVTQSFDIVLTDAINAWSGSVSNSLLKTLSKKIGEKFDKFVVDTRKALTKVDVEKQIFEYQVSSVEDGCRELAWKRVMSDENIKFQLGSVVLKPADDPSVFLKNIIQHSMDEIASTKKKVSHLEREQERLSSERGQALKRLEKCVEMKEHMDKDLYSKFCVILNEKKAKIRQLHQNGVARDTPADPTPGTSVKSEEGDDDSGEMEVDGGEEEREDDTDEEKEVLKQAKRSKKEKREVKDEEDSLILEDEEEQPSTSHGKRRRRKPDEKPVAMSSKPSIPRVNSTPKSTSNSNSAEGRSGRTPSVRKTPSSSRRGRSAELDASDLFDEM</sequence>
<dbReference type="InterPro" id="IPR010585">
    <property type="entry name" value="DNA_repair_prot_XRCC4"/>
</dbReference>
<evidence type="ECO:0000256" key="3">
    <source>
        <dbReference type="ARBA" id="ARBA00023172"/>
    </source>
</evidence>
<dbReference type="PANTHER" id="PTHR28559">
    <property type="entry name" value="DNA REPAIR PROTEIN XRCC4"/>
    <property type="match status" value="1"/>
</dbReference>
<name>A0A9Q1CS01_HOLLE</name>
<protein>
    <submittedName>
        <fullName evidence="11">DNA repair protein XRCC4</fullName>
    </submittedName>
</protein>
<keyword evidence="3" id="KW-0233">DNA recombination</keyword>
<evidence type="ECO:0000256" key="8">
    <source>
        <dbReference type="SAM" id="MobiDB-lite"/>
    </source>
</evidence>
<reference evidence="11" key="1">
    <citation type="submission" date="2021-10" db="EMBL/GenBank/DDBJ databases">
        <title>Tropical sea cucumber genome reveals ecological adaptation and Cuvierian tubules defense mechanism.</title>
        <authorList>
            <person name="Chen T."/>
        </authorList>
    </citation>
    <scope>NUCLEOTIDE SEQUENCE</scope>
    <source>
        <strain evidence="11">Nanhai2018</strain>
        <tissue evidence="11">Muscle</tissue>
    </source>
</reference>
<keyword evidence="7" id="KW-0175">Coiled coil</keyword>
<evidence type="ECO:0000313" key="11">
    <source>
        <dbReference type="EMBL" id="KAJ8049730.1"/>
    </source>
</evidence>
<feature type="coiled-coil region" evidence="7">
    <location>
        <begin position="132"/>
        <end position="159"/>
    </location>
</feature>
<evidence type="ECO:0000259" key="10">
    <source>
        <dbReference type="Pfam" id="PF21924"/>
    </source>
</evidence>
<dbReference type="InterPro" id="IPR038051">
    <property type="entry name" value="XRCC4-like_N_sf"/>
</dbReference>
<proteinExistence type="inferred from homology"/>
<dbReference type="InterPro" id="IPR014751">
    <property type="entry name" value="XRCC4-like_C"/>
</dbReference>
<dbReference type="GO" id="GO:0006303">
    <property type="term" value="P:double-strand break repair via nonhomologous end joining"/>
    <property type="evidence" value="ECO:0007669"/>
    <property type="project" value="TreeGrafter"/>
</dbReference>
<dbReference type="GO" id="GO:0005958">
    <property type="term" value="C:DNA-dependent protein kinase-DNA ligase 4 complex"/>
    <property type="evidence" value="ECO:0007669"/>
    <property type="project" value="TreeGrafter"/>
</dbReference>
<comment type="similarity">
    <text evidence="6">Belongs to the XRCC4-XLF family. XRCC4 subfamily.</text>
</comment>
<dbReference type="SUPFAM" id="SSF50809">
    <property type="entry name" value="XRCC4, N-terminal domain"/>
    <property type="match status" value="1"/>
</dbReference>
<dbReference type="EMBL" id="JAIZAY010000001">
    <property type="protein sequence ID" value="KAJ8049730.1"/>
    <property type="molecule type" value="Genomic_DNA"/>
</dbReference>
<dbReference type="Gene3D" id="2.170.210.10">
    <property type="entry name" value="DNA double-strand break repair and VJ recombination XRCC4, N-terminal"/>
    <property type="match status" value="1"/>
</dbReference>
<dbReference type="InterPro" id="IPR053962">
    <property type="entry name" value="XRCC4_CC"/>
</dbReference>
<evidence type="ECO:0000256" key="5">
    <source>
        <dbReference type="ARBA" id="ARBA00023242"/>
    </source>
</evidence>
<organism evidence="11 12">
    <name type="scientific">Holothuria leucospilota</name>
    <name type="common">Black long sea cucumber</name>
    <name type="synonym">Mertensiothuria leucospilota</name>
    <dbReference type="NCBI Taxonomy" id="206669"/>
    <lineage>
        <taxon>Eukaryota</taxon>
        <taxon>Metazoa</taxon>
        <taxon>Echinodermata</taxon>
        <taxon>Eleutherozoa</taxon>
        <taxon>Echinozoa</taxon>
        <taxon>Holothuroidea</taxon>
        <taxon>Aspidochirotacea</taxon>
        <taxon>Aspidochirotida</taxon>
        <taxon>Holothuriidae</taxon>
        <taxon>Holothuria</taxon>
    </lineage>
</organism>
<evidence type="ECO:0000256" key="6">
    <source>
        <dbReference type="ARBA" id="ARBA00025728"/>
    </source>
</evidence>
<dbReference type="OrthoDB" id="8064436at2759"/>
<evidence type="ECO:0000256" key="1">
    <source>
        <dbReference type="ARBA" id="ARBA00004123"/>
    </source>
</evidence>
<dbReference type="Gene3D" id="1.20.5.370">
    <property type="match status" value="1"/>
</dbReference>
<dbReference type="GO" id="GO:0032807">
    <property type="term" value="C:DNA ligase IV complex"/>
    <property type="evidence" value="ECO:0007669"/>
    <property type="project" value="TreeGrafter"/>
</dbReference>
<gene>
    <name evidence="11" type="ORF">HOLleu_02605</name>
</gene>
<feature type="domain" description="XRCC4 N-terminal" evidence="9">
    <location>
        <begin position="16"/>
        <end position="118"/>
    </location>
</feature>
<keyword evidence="12" id="KW-1185">Reference proteome</keyword>
<dbReference type="Pfam" id="PF21924">
    <property type="entry name" value="XRCC4_CC"/>
    <property type="match status" value="1"/>
</dbReference>
<dbReference type="InterPro" id="IPR009089">
    <property type="entry name" value="XRCC4_N_sf"/>
</dbReference>
<evidence type="ECO:0000259" key="9">
    <source>
        <dbReference type="Pfam" id="PF06632"/>
    </source>
</evidence>
<feature type="compositionally biased region" description="Low complexity" evidence="8">
    <location>
        <begin position="308"/>
        <end position="319"/>
    </location>
</feature>
<evidence type="ECO:0000256" key="2">
    <source>
        <dbReference type="ARBA" id="ARBA00022763"/>
    </source>
</evidence>
<dbReference type="Pfam" id="PF06632">
    <property type="entry name" value="XRCC4"/>
    <property type="match status" value="1"/>
</dbReference>
<dbReference type="GO" id="GO:0010165">
    <property type="term" value="P:response to X-ray"/>
    <property type="evidence" value="ECO:0007669"/>
    <property type="project" value="TreeGrafter"/>
</dbReference>
<dbReference type="AlphaFoldDB" id="A0A9Q1CS01"/>
<dbReference type="Proteomes" id="UP001152320">
    <property type="component" value="Chromosome 1"/>
</dbReference>
<keyword evidence="2" id="KW-0227">DNA damage</keyword>
<dbReference type="PANTHER" id="PTHR28559:SF1">
    <property type="entry name" value="DNA REPAIR PROTEIN XRCC4"/>
    <property type="match status" value="1"/>
</dbReference>
<evidence type="ECO:0000256" key="4">
    <source>
        <dbReference type="ARBA" id="ARBA00023204"/>
    </source>
</evidence>
<evidence type="ECO:0000313" key="12">
    <source>
        <dbReference type="Proteomes" id="UP001152320"/>
    </source>
</evidence>
<feature type="compositionally biased region" description="Acidic residues" evidence="8">
    <location>
        <begin position="222"/>
        <end position="247"/>
    </location>
</feature>
<feature type="region of interest" description="Disordered" evidence="8">
    <location>
        <begin position="200"/>
        <end position="354"/>
    </location>
</feature>